<dbReference type="GO" id="GO:0015074">
    <property type="term" value="P:DNA integration"/>
    <property type="evidence" value="ECO:0007669"/>
    <property type="project" value="UniProtKB-KW"/>
</dbReference>
<dbReference type="AlphaFoldDB" id="A0A147HTT5"/>
<evidence type="ECO:0000259" key="6">
    <source>
        <dbReference type="PROSITE" id="PS51900"/>
    </source>
</evidence>
<dbReference type="GO" id="GO:0003677">
    <property type="term" value="F:DNA binding"/>
    <property type="evidence" value="ECO:0007669"/>
    <property type="project" value="UniProtKB-UniRule"/>
</dbReference>
<keyword evidence="3" id="KW-0233">DNA recombination</keyword>
<dbReference type="InterPro" id="IPR002104">
    <property type="entry name" value="Integrase_catalytic"/>
</dbReference>
<dbReference type="InterPro" id="IPR044068">
    <property type="entry name" value="CB"/>
</dbReference>
<dbReference type="PANTHER" id="PTHR34605">
    <property type="entry name" value="PHAGE_INTEGRASE DOMAIN-CONTAINING PROTEIN"/>
    <property type="match status" value="1"/>
</dbReference>
<dbReference type="InterPro" id="IPR011010">
    <property type="entry name" value="DNA_brk_join_enz"/>
</dbReference>
<sequence length="348" mass="38083">MISDEEGASDRRALVSIEPSLPVPDLASPDLSQSDRARVDHFLARASADATLRAYRSDWRLFTTWCDTRGYASLPASPIVTAAFLSELARDGSVHSNGRPLSKSSIGRRLAAIVFAHRAAELEPPTVQAGAAALDRVMRGIRNAKRSDRPAKKRPADSDVLRDMVRHITGSTLIDYRDRALLSIGMMGAFRRSELVAIDVADVADDPRGLLVTIPFSKGDQEGRGQTVAILDGRRMEPVRHYRAWLEAAGITDGAVFRRLTPHGRLTDKPLSPQTVALVVKTRAAAAGYDPALFSGHSLRAGFLTEAGRHGANLFKMKEHSRHKSLEMLSEYVRDQEAFRNHAGEGFA</sequence>
<dbReference type="InterPro" id="IPR004107">
    <property type="entry name" value="Integrase_SAM-like_N"/>
</dbReference>
<gene>
    <name evidence="7" type="ORF">NS319_14575</name>
</gene>
<evidence type="ECO:0000259" key="5">
    <source>
        <dbReference type="PROSITE" id="PS51898"/>
    </source>
</evidence>
<evidence type="ECO:0000313" key="7">
    <source>
        <dbReference type="EMBL" id="KTT68278.1"/>
    </source>
</evidence>
<dbReference type="RefSeq" id="WP_082898426.1">
    <property type="nucleotide sequence ID" value="NZ_LDTD01000115.1"/>
</dbReference>
<feature type="domain" description="Tyr recombinase" evidence="5">
    <location>
        <begin position="151"/>
        <end position="348"/>
    </location>
</feature>
<dbReference type="Pfam" id="PF02899">
    <property type="entry name" value="Phage_int_SAM_1"/>
    <property type="match status" value="1"/>
</dbReference>
<reference evidence="7 8" key="1">
    <citation type="journal article" date="2016" name="Front. Microbiol.">
        <title>Genomic Resource of Rice Seed Associated Bacteria.</title>
        <authorList>
            <person name="Midha S."/>
            <person name="Bansal K."/>
            <person name="Sharma S."/>
            <person name="Kumar N."/>
            <person name="Patil P.P."/>
            <person name="Chaudhry V."/>
            <person name="Patil P.B."/>
        </authorList>
    </citation>
    <scope>NUCLEOTIDE SEQUENCE [LARGE SCALE GENOMIC DNA]</scope>
    <source>
        <strain evidence="7 8">NS319</strain>
    </source>
</reference>
<evidence type="ECO:0000313" key="8">
    <source>
        <dbReference type="Proteomes" id="UP000072867"/>
    </source>
</evidence>
<proteinExistence type="predicted"/>
<dbReference type="SUPFAM" id="SSF47823">
    <property type="entry name" value="lambda integrase-like, N-terminal domain"/>
    <property type="match status" value="1"/>
</dbReference>
<dbReference type="Gene3D" id="1.10.150.130">
    <property type="match status" value="1"/>
</dbReference>
<dbReference type="Proteomes" id="UP000072867">
    <property type="component" value="Unassembled WGS sequence"/>
</dbReference>
<dbReference type="PANTHER" id="PTHR34605:SF3">
    <property type="entry name" value="P CELL-TYPE AGGLUTINATION PROTEIN MAP4-LIKE-RELATED"/>
    <property type="match status" value="1"/>
</dbReference>
<comment type="caution">
    <text evidence="7">The sequence shown here is derived from an EMBL/GenBank/DDBJ whole genome shotgun (WGS) entry which is preliminary data.</text>
</comment>
<dbReference type="PROSITE" id="PS51898">
    <property type="entry name" value="TYR_RECOMBINASE"/>
    <property type="match status" value="1"/>
</dbReference>
<dbReference type="CDD" id="cd00799">
    <property type="entry name" value="INT_Cre_C"/>
    <property type="match status" value="1"/>
</dbReference>
<dbReference type="InterPro" id="IPR013762">
    <property type="entry name" value="Integrase-like_cat_sf"/>
</dbReference>
<dbReference type="GO" id="GO:0006310">
    <property type="term" value="P:DNA recombination"/>
    <property type="evidence" value="ECO:0007669"/>
    <property type="project" value="UniProtKB-KW"/>
</dbReference>
<keyword evidence="1" id="KW-0229">DNA integration</keyword>
<keyword evidence="2 4" id="KW-0238">DNA-binding</keyword>
<dbReference type="InterPro" id="IPR010998">
    <property type="entry name" value="Integrase_recombinase_N"/>
</dbReference>
<accession>A0A147HTT5</accession>
<dbReference type="SUPFAM" id="SSF56349">
    <property type="entry name" value="DNA breaking-rejoining enzymes"/>
    <property type="match status" value="1"/>
</dbReference>
<dbReference type="Gene3D" id="1.10.443.10">
    <property type="entry name" value="Intergrase catalytic core"/>
    <property type="match status" value="1"/>
</dbReference>
<feature type="domain" description="Core-binding (CB)" evidence="6">
    <location>
        <begin position="33"/>
        <end position="121"/>
    </location>
</feature>
<organism evidence="7 8">
    <name type="scientific">Sphingomonas sanguinis</name>
    <dbReference type="NCBI Taxonomy" id="33051"/>
    <lineage>
        <taxon>Bacteria</taxon>
        <taxon>Pseudomonadati</taxon>
        <taxon>Pseudomonadota</taxon>
        <taxon>Alphaproteobacteria</taxon>
        <taxon>Sphingomonadales</taxon>
        <taxon>Sphingomonadaceae</taxon>
        <taxon>Sphingomonas</taxon>
    </lineage>
</organism>
<evidence type="ECO:0000256" key="3">
    <source>
        <dbReference type="ARBA" id="ARBA00023172"/>
    </source>
</evidence>
<dbReference type="PATRIC" id="fig|33051.3.peg.325"/>
<name>A0A147HTT5_9SPHN</name>
<dbReference type="Pfam" id="PF00589">
    <property type="entry name" value="Phage_integrase"/>
    <property type="match status" value="1"/>
</dbReference>
<dbReference type="EMBL" id="LDTD01000115">
    <property type="protein sequence ID" value="KTT68278.1"/>
    <property type="molecule type" value="Genomic_DNA"/>
</dbReference>
<evidence type="ECO:0000256" key="4">
    <source>
        <dbReference type="PROSITE-ProRule" id="PRU01248"/>
    </source>
</evidence>
<dbReference type="InterPro" id="IPR052925">
    <property type="entry name" value="Phage_Integrase-like_Recomb"/>
</dbReference>
<dbReference type="PROSITE" id="PS51900">
    <property type="entry name" value="CB"/>
    <property type="match status" value="1"/>
</dbReference>
<protein>
    <submittedName>
        <fullName evidence="7">DNA recombinase</fullName>
    </submittedName>
</protein>
<evidence type="ECO:0000256" key="1">
    <source>
        <dbReference type="ARBA" id="ARBA00022908"/>
    </source>
</evidence>
<evidence type="ECO:0000256" key="2">
    <source>
        <dbReference type="ARBA" id="ARBA00023125"/>
    </source>
</evidence>